<dbReference type="GO" id="GO:0000285">
    <property type="term" value="F:1-phosphatidylinositol-3-phosphate 5-kinase activity"/>
    <property type="evidence" value="ECO:0007669"/>
    <property type="project" value="TreeGrafter"/>
</dbReference>
<dbReference type="EMBL" id="CM010719">
    <property type="protein sequence ID" value="RZC63298.1"/>
    <property type="molecule type" value="Genomic_DNA"/>
</dbReference>
<reference evidence="1 2" key="1">
    <citation type="journal article" date="2018" name="Science">
        <title>The opium poppy genome and morphinan production.</title>
        <authorList>
            <person name="Guo L."/>
            <person name="Winzer T."/>
            <person name="Yang X."/>
            <person name="Li Y."/>
            <person name="Ning Z."/>
            <person name="He Z."/>
            <person name="Teodor R."/>
            <person name="Lu Y."/>
            <person name="Bowser T.A."/>
            <person name="Graham I.A."/>
            <person name="Ye K."/>
        </authorList>
    </citation>
    <scope>NUCLEOTIDE SEQUENCE [LARGE SCALE GENOMIC DNA]</scope>
    <source>
        <strain evidence="2">cv. HN1</strain>
        <tissue evidence="1">Leaves</tissue>
    </source>
</reference>
<proteinExistence type="predicted"/>
<dbReference type="Gramene" id="RZC63298">
    <property type="protein sequence ID" value="RZC63298"/>
    <property type="gene ID" value="C5167_025049"/>
</dbReference>
<feature type="non-terminal residue" evidence="1">
    <location>
        <position position="1"/>
    </location>
</feature>
<dbReference type="Proteomes" id="UP000316621">
    <property type="component" value="Chromosome 5"/>
</dbReference>
<protein>
    <submittedName>
        <fullName evidence="1">Uncharacterized protein</fullName>
    </submittedName>
</protein>
<organism evidence="1 2">
    <name type="scientific">Papaver somniferum</name>
    <name type="common">Opium poppy</name>
    <dbReference type="NCBI Taxonomy" id="3469"/>
    <lineage>
        <taxon>Eukaryota</taxon>
        <taxon>Viridiplantae</taxon>
        <taxon>Streptophyta</taxon>
        <taxon>Embryophyta</taxon>
        <taxon>Tracheophyta</taxon>
        <taxon>Spermatophyta</taxon>
        <taxon>Magnoliopsida</taxon>
        <taxon>Ranunculales</taxon>
        <taxon>Papaveraceae</taxon>
        <taxon>Papaveroideae</taxon>
        <taxon>Papaver</taxon>
    </lineage>
</organism>
<dbReference type="PANTHER" id="PTHR45748">
    <property type="entry name" value="1-PHOSPHATIDYLINOSITOL 3-PHOSPHATE 5-KINASE-RELATED"/>
    <property type="match status" value="1"/>
</dbReference>
<evidence type="ECO:0000313" key="1">
    <source>
        <dbReference type="EMBL" id="RZC63298.1"/>
    </source>
</evidence>
<accession>A0A4Y7JU22</accession>
<dbReference type="GO" id="GO:0046854">
    <property type="term" value="P:phosphatidylinositol phosphate biosynthetic process"/>
    <property type="evidence" value="ECO:0007669"/>
    <property type="project" value="TreeGrafter"/>
</dbReference>
<dbReference type="AlphaFoldDB" id="A0A4Y7JU22"/>
<evidence type="ECO:0000313" key="2">
    <source>
        <dbReference type="Proteomes" id="UP000316621"/>
    </source>
</evidence>
<sequence>YHLALEISFLADEGASLPEPPLKSPLTIALPDKASSLGKSISTIAAFAQDRNHLDKPGSFKEDFPPSPSDHQSILVWLSIRSVWKGIVFKWAHLLRITYYGSFDKPLRRFARDDLFAQKSRMVTERGQSGG</sequence>
<keyword evidence="2" id="KW-1185">Reference proteome</keyword>
<dbReference type="GO" id="GO:0010008">
    <property type="term" value="C:endosome membrane"/>
    <property type="evidence" value="ECO:0007669"/>
    <property type="project" value="TreeGrafter"/>
</dbReference>
<name>A0A4Y7JU22_PAPSO</name>
<gene>
    <name evidence="1" type="ORF">C5167_025049</name>
</gene>
<dbReference type="PANTHER" id="PTHR45748:SF7">
    <property type="entry name" value="1-PHOSPHATIDYLINOSITOL 3-PHOSPHATE 5-KINASE-RELATED"/>
    <property type="match status" value="1"/>
</dbReference>
<dbReference type="STRING" id="3469.A0A4Y7JU22"/>